<evidence type="ECO:0000256" key="14">
    <source>
        <dbReference type="ARBA" id="ARBA00023137"/>
    </source>
</evidence>
<feature type="domain" description="Polysaccharide chain length determinant N-terminal" evidence="18">
    <location>
        <begin position="52"/>
        <end position="142"/>
    </location>
</feature>
<dbReference type="InterPro" id="IPR025669">
    <property type="entry name" value="AAA_dom"/>
</dbReference>
<dbReference type="Pfam" id="PF13807">
    <property type="entry name" value="GNVR"/>
    <property type="match status" value="1"/>
</dbReference>
<sequence length="727" mass="78935">MIFARSLAGQSRPGPRRYRAAQGGWGRNNNDGVNHVSTPKTSFAADDGQEVLDLGAIFAIIWRGRLLILLCVLLGLAFGVWRGFIAAVPLYGAEVQLVLDPRDEKVVDIESVVSSLSATDEVIRTEVHILGGRELGGQVVDRLNLVADPEFNMLLRDPGFDPVQSLKDAIKTILGMEVYQITGDPDPAFLREKVIQTLLSNVEVVNIPDTFIFSIWVLSENPFKAAEIANAFADIYVENQVAVKLDVTAQATGWLAERVTELRGQLEKNERRVAEIRAQADVTSPAQLIGLENRLISLRSALSERSEEVASRASAQAELSAVQTEADQRAAARRFGYGALMSRASDPQTGWRAVLAQAARDLREAETKEQAIRTSMAELEITIATQSDALTEIVQAERDAESSRLLFENFQNRLRETSMQVGLQRADSRVISRAFPPDRPALPQKSRILILSVFFGGFIGTVLVVALQLTRARLHSASQIANITSVPVIAVLDQFTQKVRPEDAAALGPQTRDGEAIRNLRTSLLMARDDVPPQVVVFTSAESGDGKSTLSAAMAHNIAQIGKSVLLIDGDIRRHYLSNPLANGNQHPGLSDVLSGKVALADAILPGALGQVDILPAGTVSGSAADLLSQGGLPDLLAEVRNHWDVIVIDTPPISVVPDARIIGRHADLLILLAQWNTTRQSVFADALRQLEQGGRSPDGIVLTKVKAGRKPLYGPARRSHDNYYRG</sequence>
<evidence type="ECO:0000313" key="22">
    <source>
        <dbReference type="Proteomes" id="UP000043764"/>
    </source>
</evidence>
<dbReference type="InterPro" id="IPR005702">
    <property type="entry name" value="Wzc-like_C"/>
</dbReference>
<feature type="domain" description="Tyrosine-protein kinase G-rich" evidence="20">
    <location>
        <begin position="392"/>
        <end position="466"/>
    </location>
</feature>
<evidence type="ECO:0000259" key="20">
    <source>
        <dbReference type="Pfam" id="PF13807"/>
    </source>
</evidence>
<keyword evidence="12 17" id="KW-1133">Transmembrane helix</keyword>
<evidence type="ECO:0000256" key="13">
    <source>
        <dbReference type="ARBA" id="ARBA00023136"/>
    </source>
</evidence>
<dbReference type="EMBL" id="CVRL01000003">
    <property type="protein sequence ID" value="CRL09458.1"/>
    <property type="molecule type" value="Genomic_DNA"/>
</dbReference>
<evidence type="ECO:0000256" key="3">
    <source>
        <dbReference type="ARBA" id="ARBA00008883"/>
    </source>
</evidence>
<evidence type="ECO:0000256" key="6">
    <source>
        <dbReference type="ARBA" id="ARBA00022519"/>
    </source>
</evidence>
<evidence type="ECO:0000259" key="19">
    <source>
        <dbReference type="Pfam" id="PF13614"/>
    </source>
</evidence>
<reference evidence="22" key="1">
    <citation type="submission" date="2015-05" db="EMBL/GenBank/DDBJ databases">
        <authorList>
            <person name="Rodrigo-Torres Lidia"/>
            <person name="Arahal R.David."/>
        </authorList>
    </citation>
    <scope>NUCLEOTIDE SEQUENCE [LARGE SCALE GENOMIC DNA]</scope>
    <source>
        <strain evidence="22">CECT 7321</strain>
    </source>
</reference>
<dbReference type="CDD" id="cd05387">
    <property type="entry name" value="BY-kinase"/>
    <property type="match status" value="1"/>
</dbReference>
<keyword evidence="9" id="KW-0547">Nucleotide-binding</keyword>
<feature type="region of interest" description="Disordered" evidence="16">
    <location>
        <begin position="1"/>
        <end position="39"/>
    </location>
</feature>
<keyword evidence="5" id="KW-1003">Cell membrane</keyword>
<feature type="transmembrane region" description="Helical" evidence="17">
    <location>
        <begin position="448"/>
        <end position="469"/>
    </location>
</feature>
<evidence type="ECO:0000256" key="4">
    <source>
        <dbReference type="ARBA" id="ARBA00011903"/>
    </source>
</evidence>
<dbReference type="STRING" id="481446.NIT7645_03599"/>
<keyword evidence="6" id="KW-0997">Cell inner membrane</keyword>
<evidence type="ECO:0000256" key="12">
    <source>
        <dbReference type="ARBA" id="ARBA00022989"/>
    </source>
</evidence>
<dbReference type="Pfam" id="PF02706">
    <property type="entry name" value="Wzz"/>
    <property type="match status" value="1"/>
</dbReference>
<evidence type="ECO:0000256" key="10">
    <source>
        <dbReference type="ARBA" id="ARBA00022777"/>
    </source>
</evidence>
<feature type="compositionally biased region" description="Polar residues" evidence="16">
    <location>
        <begin position="27"/>
        <end position="39"/>
    </location>
</feature>
<dbReference type="EC" id="2.7.10.2" evidence="4"/>
<protein>
    <recommendedName>
        <fullName evidence="4">non-specific protein-tyrosine kinase</fullName>
        <ecNumber evidence="4">2.7.10.2</ecNumber>
    </recommendedName>
</protein>
<evidence type="ECO:0000313" key="21">
    <source>
        <dbReference type="EMBL" id="CRL09458.1"/>
    </source>
</evidence>
<dbReference type="PANTHER" id="PTHR32309:SF13">
    <property type="entry name" value="FERRIC ENTEROBACTIN TRANSPORT PROTEIN FEPE"/>
    <property type="match status" value="1"/>
</dbReference>
<evidence type="ECO:0000256" key="8">
    <source>
        <dbReference type="ARBA" id="ARBA00022692"/>
    </source>
</evidence>
<evidence type="ECO:0000256" key="15">
    <source>
        <dbReference type="ARBA" id="ARBA00051245"/>
    </source>
</evidence>
<evidence type="ECO:0000256" key="16">
    <source>
        <dbReference type="SAM" id="MobiDB-lite"/>
    </source>
</evidence>
<keyword evidence="22" id="KW-1185">Reference proteome</keyword>
<dbReference type="NCBIfam" id="TIGR01007">
    <property type="entry name" value="eps_fam"/>
    <property type="match status" value="1"/>
</dbReference>
<name>A0A0H5CXW8_9RHOB</name>
<evidence type="ECO:0000256" key="17">
    <source>
        <dbReference type="SAM" id="Phobius"/>
    </source>
</evidence>
<dbReference type="InterPro" id="IPR027417">
    <property type="entry name" value="P-loop_NTPase"/>
</dbReference>
<dbReference type="AlphaFoldDB" id="A0A0H5CXW8"/>
<accession>A0A0H5CXW8</accession>
<evidence type="ECO:0000259" key="18">
    <source>
        <dbReference type="Pfam" id="PF02706"/>
    </source>
</evidence>
<dbReference type="InterPro" id="IPR032807">
    <property type="entry name" value="GNVR"/>
</dbReference>
<comment type="similarity">
    <text evidence="2">Belongs to the CpsD/CapB family.</text>
</comment>
<evidence type="ECO:0000256" key="11">
    <source>
        <dbReference type="ARBA" id="ARBA00022840"/>
    </source>
</evidence>
<dbReference type="Gene3D" id="3.40.50.300">
    <property type="entry name" value="P-loop containing nucleotide triphosphate hydrolases"/>
    <property type="match status" value="1"/>
</dbReference>
<proteinExistence type="inferred from homology"/>
<keyword evidence="7 21" id="KW-0808">Transferase</keyword>
<evidence type="ECO:0000256" key="7">
    <source>
        <dbReference type="ARBA" id="ARBA00022679"/>
    </source>
</evidence>
<dbReference type="InterPro" id="IPR003856">
    <property type="entry name" value="LPS_length_determ_N"/>
</dbReference>
<dbReference type="GO" id="GO:0005524">
    <property type="term" value="F:ATP binding"/>
    <property type="evidence" value="ECO:0007669"/>
    <property type="project" value="UniProtKB-KW"/>
</dbReference>
<dbReference type="GO" id="GO:0004715">
    <property type="term" value="F:non-membrane spanning protein tyrosine kinase activity"/>
    <property type="evidence" value="ECO:0007669"/>
    <property type="project" value="UniProtKB-EC"/>
</dbReference>
<evidence type="ECO:0000256" key="2">
    <source>
        <dbReference type="ARBA" id="ARBA00007316"/>
    </source>
</evidence>
<organism evidence="21 22">
    <name type="scientific">Phaeobacter italicus</name>
    <dbReference type="NCBI Taxonomy" id="481446"/>
    <lineage>
        <taxon>Bacteria</taxon>
        <taxon>Pseudomonadati</taxon>
        <taxon>Pseudomonadota</taxon>
        <taxon>Alphaproteobacteria</taxon>
        <taxon>Rhodobacterales</taxon>
        <taxon>Roseobacteraceae</taxon>
        <taxon>Phaeobacter</taxon>
    </lineage>
</organism>
<dbReference type="Proteomes" id="UP000043764">
    <property type="component" value="Unassembled WGS sequence"/>
</dbReference>
<gene>
    <name evidence="21" type="primary">ptk</name>
    <name evidence="21" type="ORF">NIT7321_00288</name>
</gene>
<comment type="catalytic activity">
    <reaction evidence="15">
        <text>L-tyrosyl-[protein] + ATP = O-phospho-L-tyrosyl-[protein] + ADP + H(+)</text>
        <dbReference type="Rhea" id="RHEA:10596"/>
        <dbReference type="Rhea" id="RHEA-COMP:10136"/>
        <dbReference type="Rhea" id="RHEA-COMP:20101"/>
        <dbReference type="ChEBI" id="CHEBI:15378"/>
        <dbReference type="ChEBI" id="CHEBI:30616"/>
        <dbReference type="ChEBI" id="CHEBI:46858"/>
        <dbReference type="ChEBI" id="CHEBI:61978"/>
        <dbReference type="ChEBI" id="CHEBI:456216"/>
        <dbReference type="EC" id="2.7.10.2"/>
    </reaction>
</comment>
<keyword evidence="11" id="KW-0067">ATP-binding</keyword>
<keyword evidence="10 21" id="KW-0418">Kinase</keyword>
<comment type="similarity">
    <text evidence="3">Belongs to the etk/wzc family.</text>
</comment>
<comment type="subcellular location">
    <subcellularLocation>
        <location evidence="1">Cell inner membrane</location>
        <topology evidence="1">Multi-pass membrane protein</topology>
    </subcellularLocation>
</comment>
<dbReference type="GO" id="GO:0005886">
    <property type="term" value="C:plasma membrane"/>
    <property type="evidence" value="ECO:0007669"/>
    <property type="project" value="UniProtKB-SubCell"/>
</dbReference>
<keyword evidence="13 17" id="KW-0472">Membrane</keyword>
<dbReference type="SUPFAM" id="SSF52540">
    <property type="entry name" value="P-loop containing nucleoside triphosphate hydrolases"/>
    <property type="match status" value="1"/>
</dbReference>
<dbReference type="InterPro" id="IPR050445">
    <property type="entry name" value="Bact_polysacc_biosynth/exp"/>
</dbReference>
<dbReference type="PANTHER" id="PTHR32309">
    <property type="entry name" value="TYROSINE-PROTEIN KINASE"/>
    <property type="match status" value="1"/>
</dbReference>
<feature type="domain" description="AAA" evidence="19">
    <location>
        <begin position="535"/>
        <end position="654"/>
    </location>
</feature>
<evidence type="ECO:0000256" key="1">
    <source>
        <dbReference type="ARBA" id="ARBA00004429"/>
    </source>
</evidence>
<dbReference type="Pfam" id="PF13614">
    <property type="entry name" value="AAA_31"/>
    <property type="match status" value="1"/>
</dbReference>
<keyword evidence="8 17" id="KW-0812">Transmembrane</keyword>
<evidence type="ECO:0000256" key="9">
    <source>
        <dbReference type="ARBA" id="ARBA00022741"/>
    </source>
</evidence>
<keyword evidence="14" id="KW-0829">Tyrosine-protein kinase</keyword>
<evidence type="ECO:0000256" key="5">
    <source>
        <dbReference type="ARBA" id="ARBA00022475"/>
    </source>
</evidence>
<feature type="transmembrane region" description="Helical" evidence="17">
    <location>
        <begin position="66"/>
        <end position="92"/>
    </location>
</feature>